<feature type="region of interest" description="Disordered" evidence="1">
    <location>
        <begin position="1"/>
        <end position="20"/>
    </location>
</feature>
<sequence>MGPSFSHSTPDEPRDISQQAWPVSLTPCLAGWSSVSLMIR</sequence>
<dbReference type="EMBL" id="GBRH01189611">
    <property type="protein sequence ID" value="JAE08285.1"/>
    <property type="molecule type" value="Transcribed_RNA"/>
</dbReference>
<reference evidence="2" key="1">
    <citation type="submission" date="2014-09" db="EMBL/GenBank/DDBJ databases">
        <authorList>
            <person name="Magalhaes I.L.F."/>
            <person name="Oliveira U."/>
            <person name="Santos F.R."/>
            <person name="Vidigal T.H.D.A."/>
            <person name="Brescovit A.D."/>
            <person name="Santos A.J."/>
        </authorList>
    </citation>
    <scope>NUCLEOTIDE SEQUENCE</scope>
    <source>
        <tissue evidence="2">Shoot tissue taken approximately 20 cm above the soil surface</tissue>
    </source>
</reference>
<name>A0A0A9F5I4_ARUDO</name>
<evidence type="ECO:0000313" key="2">
    <source>
        <dbReference type="EMBL" id="JAE08285.1"/>
    </source>
</evidence>
<organism evidence="2">
    <name type="scientific">Arundo donax</name>
    <name type="common">Giant reed</name>
    <name type="synonym">Donax arundinaceus</name>
    <dbReference type="NCBI Taxonomy" id="35708"/>
    <lineage>
        <taxon>Eukaryota</taxon>
        <taxon>Viridiplantae</taxon>
        <taxon>Streptophyta</taxon>
        <taxon>Embryophyta</taxon>
        <taxon>Tracheophyta</taxon>
        <taxon>Spermatophyta</taxon>
        <taxon>Magnoliopsida</taxon>
        <taxon>Liliopsida</taxon>
        <taxon>Poales</taxon>
        <taxon>Poaceae</taxon>
        <taxon>PACMAD clade</taxon>
        <taxon>Arundinoideae</taxon>
        <taxon>Arundineae</taxon>
        <taxon>Arundo</taxon>
    </lineage>
</organism>
<accession>A0A0A9F5I4</accession>
<dbReference type="AlphaFoldDB" id="A0A0A9F5I4"/>
<evidence type="ECO:0000256" key="1">
    <source>
        <dbReference type="SAM" id="MobiDB-lite"/>
    </source>
</evidence>
<protein>
    <submittedName>
        <fullName evidence="2">Uncharacterized protein</fullName>
    </submittedName>
</protein>
<proteinExistence type="predicted"/>
<reference evidence="2" key="2">
    <citation type="journal article" date="2015" name="Data Brief">
        <title>Shoot transcriptome of the giant reed, Arundo donax.</title>
        <authorList>
            <person name="Barrero R.A."/>
            <person name="Guerrero F.D."/>
            <person name="Moolhuijzen P."/>
            <person name="Goolsby J.A."/>
            <person name="Tidwell J."/>
            <person name="Bellgard S.E."/>
            <person name="Bellgard M.I."/>
        </authorList>
    </citation>
    <scope>NUCLEOTIDE SEQUENCE</scope>
    <source>
        <tissue evidence="2">Shoot tissue taken approximately 20 cm above the soil surface</tissue>
    </source>
</reference>